<accession>A0A077W5W3</accession>
<feature type="coiled-coil region" evidence="8">
    <location>
        <begin position="923"/>
        <end position="950"/>
    </location>
</feature>
<feature type="region of interest" description="Disordered" evidence="9">
    <location>
        <begin position="79"/>
        <end position="334"/>
    </location>
</feature>
<dbReference type="SUPFAM" id="SSF74924">
    <property type="entry name" value="Cap-Gly domain"/>
    <property type="match status" value="1"/>
</dbReference>
<evidence type="ECO:0000256" key="9">
    <source>
        <dbReference type="SAM" id="MobiDB-lite"/>
    </source>
</evidence>
<evidence type="ECO:0000259" key="10">
    <source>
        <dbReference type="PROSITE" id="PS50245"/>
    </source>
</evidence>
<feature type="compositionally biased region" description="Low complexity" evidence="9">
    <location>
        <begin position="202"/>
        <end position="216"/>
    </location>
</feature>
<feature type="coiled-coil region" evidence="8">
    <location>
        <begin position="340"/>
        <end position="672"/>
    </location>
</feature>
<dbReference type="EMBL" id="LK023313">
    <property type="protein sequence ID" value="CDS02792.1"/>
    <property type="molecule type" value="Genomic_DNA"/>
</dbReference>
<name>A0A077W5W3_9FUNG</name>
<evidence type="ECO:0000256" key="1">
    <source>
        <dbReference type="ARBA" id="ARBA00004245"/>
    </source>
</evidence>
<evidence type="ECO:0000256" key="4">
    <source>
        <dbReference type="ARBA" id="ARBA00022701"/>
    </source>
</evidence>
<comment type="similarity">
    <text evidence="2">Belongs to the dynactin 150 kDa subunit family.</text>
</comment>
<evidence type="ECO:0000256" key="6">
    <source>
        <dbReference type="ARBA" id="ARBA00023054"/>
    </source>
</evidence>
<dbReference type="InterPro" id="IPR000938">
    <property type="entry name" value="CAP-Gly_domain"/>
</dbReference>
<evidence type="ECO:0000313" key="11">
    <source>
        <dbReference type="EMBL" id="CDS02792.1"/>
    </source>
</evidence>
<sequence>MGPINDTELKAGVRVQVQGKTGTIRYAGTTSFQTGKWIGIELDEPTGKNSGVVQGKRYFDCRLNHGVFVRPSQVRVLMSRSSSSTSEDDALSSPRSDKSSASSERFAPPQDPNLAAARSLQQRTPSPSSTLLPSRISSPGSRIGRLHQQSGASGGSTAQTGLRRPTMIASPRSSAVPTASVTIGPGSGKKSIIRRPRSGTQGSSNNNHATTNSAASSGGGASREARDRQLHLLREQQQQRLRELQEQREEQARLAAAADHDDEEQDQHVDNDTTMPEDEDEEDEEDESPATPPQQQVVQQHEQQQQQQQPAAPQSTSVYGTLAPSMPVSKSEQTVPMKDYEELRLKLKILETKRQEDRERHRENEKVKEEAEQFLTLRNKLQDKVAELQKDLRETKRQLKETTDERDAFEAKYTDVIESMEMMTLDKEVAEERAENLQQEVNVLKDKIEEISVDLDVLKKEADILNRAPENMGEEKTPLEVIQLERHNERLKEALMRLRDATQEQEAELNRKIKALEKENCELEDYKEQYERVKEQLSDADMQIEDLKQRLDDALHAEDLVEQLTDKNLTLNEKMEEMRVVIQDLEALKELADELEENHIETEKQLQAEIDHRDMLLREQLERIRSGEETNADYEATIQQFRELVTNLQNDLEQLRQQEQTQQSERHSLSSQSQAMMSLNMQLQSTVMKAHAKAVDLELRKLDAAQANDRLTYVQPYLPDSFFKTENDPISCLLLFKRLAFKSELIIKQLDQNHPISEKLMDTINENLVSVCEMRQRAGWLSDLAKRFVTFIQHCSPGVFTRMGQVYHDLVGTERRLNGIVELLRTDELKESECVSDLQRMIAQLEHLTEVYLVQNGESILVDQFFGLTRALDLNADRMAVELTFVKQAVDNAVRKEGISITEGEERLDFDYLEPLGRLVSQAKNSKIMAKKLLRQLEDLSEQALMLKSEHLHRFKTLYAISTKLSQFCFEVYKQIAEYINAKRGSKEEISLGIIQQIVYSKADEILEIAESTMWEGCLRTLKSLTNELTATITRIDNDNKMDKIATGIAPWIQRASDMKAEVVVSHDMERKLQQHSDEIVKLIKDIKMKDQALQESNVKVEWLEKRMTVAKKQTEQIATLEESLAKSQAQEHMYAEAIENLQAEFDALEQEHSKLKATAAQSEMKWQMAADNKKTEHDHSTSDTTARETEVANYSHVTSQLETLKAAIQYLRAENSHLKSRDIISSLQLDKFPEQIEHNEEEIKKKEALRTMALETRVLIKDIRAASAVPKLVALDAERRSGKWQSQKRSPSYQYQTQQSVLYTLKLRSEQLRNKMESKPPSATANSTPAKSLQRALTRSLARIQIPSLSSSSHRIQLTSAAEFERIHSVFLR</sequence>
<comment type="subcellular location">
    <subcellularLocation>
        <location evidence="1">Cytoplasm</location>
        <location evidence="1">Cytoskeleton</location>
    </subcellularLocation>
</comment>
<dbReference type="OrthoDB" id="2130750at2759"/>
<gene>
    <name evidence="11" type="ORF">LRAMOSA00196</name>
</gene>
<feature type="compositionally biased region" description="Basic and acidic residues" evidence="9">
    <location>
        <begin position="240"/>
        <end position="252"/>
    </location>
</feature>
<dbReference type="Pfam" id="PF01302">
    <property type="entry name" value="CAP_GLY"/>
    <property type="match status" value="1"/>
</dbReference>
<feature type="compositionally biased region" description="Low complexity" evidence="9">
    <location>
        <begin position="79"/>
        <end position="103"/>
    </location>
</feature>
<evidence type="ECO:0000256" key="7">
    <source>
        <dbReference type="ARBA" id="ARBA00023212"/>
    </source>
</evidence>
<keyword evidence="3" id="KW-0963">Cytoplasm</keyword>
<organism evidence="11">
    <name type="scientific">Lichtheimia ramosa</name>
    <dbReference type="NCBI Taxonomy" id="688394"/>
    <lineage>
        <taxon>Eukaryota</taxon>
        <taxon>Fungi</taxon>
        <taxon>Fungi incertae sedis</taxon>
        <taxon>Mucoromycota</taxon>
        <taxon>Mucoromycotina</taxon>
        <taxon>Mucoromycetes</taxon>
        <taxon>Mucorales</taxon>
        <taxon>Lichtheimiaceae</taxon>
        <taxon>Lichtheimia</taxon>
    </lineage>
</organism>
<dbReference type="PROSITE" id="PS00845">
    <property type="entry name" value="CAP_GLY_1"/>
    <property type="match status" value="1"/>
</dbReference>
<keyword evidence="6 8" id="KW-0175">Coiled coil</keyword>
<evidence type="ECO:0000256" key="2">
    <source>
        <dbReference type="ARBA" id="ARBA00011010"/>
    </source>
</evidence>
<keyword evidence="4" id="KW-0493">Microtubule</keyword>
<evidence type="ECO:0000256" key="8">
    <source>
        <dbReference type="SAM" id="Coils"/>
    </source>
</evidence>
<feature type="compositionally biased region" description="Basic and acidic residues" evidence="9">
    <location>
        <begin position="223"/>
        <end position="234"/>
    </location>
</feature>
<keyword evidence="7" id="KW-0206">Cytoskeleton</keyword>
<proteinExistence type="inferred from homology"/>
<dbReference type="GO" id="GO:0030286">
    <property type="term" value="C:dynein complex"/>
    <property type="evidence" value="ECO:0007669"/>
    <property type="project" value="UniProtKB-KW"/>
</dbReference>
<protein>
    <recommendedName>
        <fullName evidence="10">CAP-Gly domain-containing protein</fullName>
    </recommendedName>
</protein>
<feature type="compositionally biased region" description="Acidic residues" evidence="9">
    <location>
        <begin position="275"/>
        <end position="288"/>
    </location>
</feature>
<dbReference type="PANTHER" id="PTHR18916">
    <property type="entry name" value="DYNACTIN 1-RELATED MICROTUBULE-BINDING"/>
    <property type="match status" value="1"/>
</dbReference>
<feature type="compositionally biased region" description="Low complexity" evidence="9">
    <location>
        <begin position="123"/>
        <end position="161"/>
    </location>
</feature>
<keyword evidence="5" id="KW-0243">Dynein</keyword>
<dbReference type="InterPro" id="IPR022157">
    <property type="entry name" value="Dynactin"/>
</dbReference>
<feature type="compositionally biased region" description="Low complexity" evidence="9">
    <location>
        <begin position="293"/>
        <end position="314"/>
    </location>
</feature>
<evidence type="ECO:0000256" key="5">
    <source>
        <dbReference type="ARBA" id="ARBA00023017"/>
    </source>
</evidence>
<feature type="domain" description="CAP-Gly" evidence="10">
    <location>
        <begin position="28"/>
        <end position="70"/>
    </location>
</feature>
<feature type="compositionally biased region" description="Polar residues" evidence="9">
    <location>
        <begin position="171"/>
        <end position="181"/>
    </location>
</feature>
<dbReference type="PROSITE" id="PS50245">
    <property type="entry name" value="CAP_GLY_2"/>
    <property type="match status" value="1"/>
</dbReference>
<dbReference type="Gene3D" id="2.30.30.190">
    <property type="entry name" value="CAP Gly-rich-like domain"/>
    <property type="match status" value="1"/>
</dbReference>
<dbReference type="Pfam" id="PF12455">
    <property type="entry name" value="Dynactin"/>
    <property type="match status" value="1"/>
</dbReference>
<evidence type="ECO:0000256" key="3">
    <source>
        <dbReference type="ARBA" id="ARBA00022490"/>
    </source>
</evidence>
<reference evidence="11" key="1">
    <citation type="journal article" date="2014" name="Genome Announc.">
        <title>De novo whole-genome sequence and genome annotation of Lichtheimia ramosa.</title>
        <authorList>
            <person name="Linde J."/>
            <person name="Schwartze V."/>
            <person name="Binder U."/>
            <person name="Lass-Florl C."/>
            <person name="Voigt K."/>
            <person name="Horn F."/>
        </authorList>
    </citation>
    <scope>NUCLEOTIDE SEQUENCE</scope>
    <source>
        <strain evidence="11">JMRC FSU:6197</strain>
    </source>
</reference>
<dbReference type="GO" id="GO:0005874">
    <property type="term" value="C:microtubule"/>
    <property type="evidence" value="ECO:0007669"/>
    <property type="project" value="UniProtKB-KW"/>
</dbReference>
<feature type="coiled-coil region" evidence="8">
    <location>
        <begin position="1111"/>
        <end position="1166"/>
    </location>
</feature>
<dbReference type="InterPro" id="IPR036859">
    <property type="entry name" value="CAP-Gly_dom_sf"/>
</dbReference>
<dbReference type="SMART" id="SM01052">
    <property type="entry name" value="CAP_GLY"/>
    <property type="match status" value="1"/>
</dbReference>